<organism evidence="2 3">
    <name type="scientific">Anseongella ginsenosidimutans</name>
    <dbReference type="NCBI Taxonomy" id="496056"/>
    <lineage>
        <taxon>Bacteria</taxon>
        <taxon>Pseudomonadati</taxon>
        <taxon>Bacteroidota</taxon>
        <taxon>Sphingobacteriia</taxon>
        <taxon>Sphingobacteriales</taxon>
        <taxon>Sphingobacteriaceae</taxon>
        <taxon>Anseongella</taxon>
    </lineage>
</organism>
<gene>
    <name evidence="2" type="ORF">EDD80_111123</name>
</gene>
<dbReference type="Pfam" id="PF13618">
    <property type="entry name" value="Gluconate_2-dh3"/>
    <property type="match status" value="1"/>
</dbReference>
<dbReference type="EMBL" id="SMAD01000011">
    <property type="protein sequence ID" value="TCS85720.1"/>
    <property type="molecule type" value="Genomic_DNA"/>
</dbReference>
<comment type="caution">
    <text evidence="2">The sequence shown here is derived from an EMBL/GenBank/DDBJ whole genome shotgun (WGS) entry which is preliminary data.</text>
</comment>
<reference evidence="2 3" key="1">
    <citation type="submission" date="2019-03" db="EMBL/GenBank/DDBJ databases">
        <title>Genomic Encyclopedia of Type Strains, Phase IV (KMG-IV): sequencing the most valuable type-strain genomes for metagenomic binning, comparative biology and taxonomic classification.</title>
        <authorList>
            <person name="Goeker M."/>
        </authorList>
    </citation>
    <scope>NUCLEOTIDE SEQUENCE [LARGE SCALE GENOMIC DNA]</scope>
    <source>
        <strain evidence="2 3">DSM 21100</strain>
    </source>
</reference>
<evidence type="ECO:0000313" key="3">
    <source>
        <dbReference type="Proteomes" id="UP000295807"/>
    </source>
</evidence>
<evidence type="ECO:0000256" key="1">
    <source>
        <dbReference type="SAM" id="MobiDB-lite"/>
    </source>
</evidence>
<keyword evidence="3" id="KW-1185">Reference proteome</keyword>
<accession>A0A4R3KMY6</accession>
<name>A0A4R3KMY6_9SPHI</name>
<dbReference type="InterPro" id="IPR027056">
    <property type="entry name" value="Gluconate_2DH_su3"/>
</dbReference>
<protein>
    <submittedName>
        <fullName evidence="2">Gluconate 2-dehydrogenase subunit 3-like protein</fullName>
    </submittedName>
</protein>
<evidence type="ECO:0000313" key="2">
    <source>
        <dbReference type="EMBL" id="TCS85720.1"/>
    </source>
</evidence>
<dbReference type="AlphaFoldDB" id="A0A4R3KMY6"/>
<dbReference type="Proteomes" id="UP000295807">
    <property type="component" value="Unassembled WGS sequence"/>
</dbReference>
<dbReference type="PROSITE" id="PS51257">
    <property type="entry name" value="PROKAR_LIPOPROTEIN"/>
    <property type="match status" value="1"/>
</dbReference>
<dbReference type="OrthoDB" id="129242at2"/>
<feature type="region of interest" description="Disordered" evidence="1">
    <location>
        <begin position="31"/>
        <end position="52"/>
    </location>
</feature>
<proteinExistence type="predicted"/>
<sequence>MDRRQSLKVLTLGSIAAGTVLTGCELKKDEEKGAHGAHDHKAVEGDQQRPAHEVERDARLMKEKFFTDHEMATITVLANLIIPADDRSGNAEEAGVPAFIEFTVKDQPHHQTPVRGGLRWLDIECLNRYGKSFKDCAQNEQTAMLDEIAWPETAKPEMQRGVGFFNRFRGLVASGFWSSKIGIEDIGYQGNTAYVWDGAPKDVLDELGVAYDPNIRYVTAEDRQTPMQFDKA</sequence>
<dbReference type="RefSeq" id="WP_132130137.1">
    <property type="nucleotide sequence ID" value="NZ_CP042432.1"/>
</dbReference>